<dbReference type="EMBL" id="JACXAH010000024">
    <property type="protein sequence ID" value="MBD1373396.1"/>
    <property type="molecule type" value="Genomic_DNA"/>
</dbReference>
<reference evidence="4" key="1">
    <citation type="submission" date="2020-09" db="EMBL/GenBank/DDBJ databases">
        <title>A novel bacterium of genus Hazenella, isolated from South China Sea.</title>
        <authorList>
            <person name="Huang H."/>
            <person name="Mo K."/>
            <person name="Hu Y."/>
        </authorList>
    </citation>
    <scope>NUCLEOTIDE SEQUENCE</scope>
    <source>
        <strain evidence="4">IB182357</strain>
    </source>
</reference>
<dbReference type="InterPro" id="IPR015797">
    <property type="entry name" value="NUDIX_hydrolase-like_dom_sf"/>
</dbReference>
<keyword evidence="2 4" id="KW-0378">Hydrolase</keyword>
<dbReference type="Proteomes" id="UP000661691">
    <property type="component" value="Unassembled WGS sequence"/>
</dbReference>
<dbReference type="PANTHER" id="PTHR43736">
    <property type="entry name" value="ADP-RIBOSE PYROPHOSPHATASE"/>
    <property type="match status" value="1"/>
</dbReference>
<gene>
    <name evidence="4" type="ORF">IC620_13660</name>
</gene>
<evidence type="ECO:0000259" key="3">
    <source>
        <dbReference type="PROSITE" id="PS51462"/>
    </source>
</evidence>
<accession>A0A926RYD1</accession>
<dbReference type="GO" id="GO:0016787">
    <property type="term" value="F:hydrolase activity"/>
    <property type="evidence" value="ECO:0007669"/>
    <property type="project" value="UniProtKB-KW"/>
</dbReference>
<evidence type="ECO:0000256" key="2">
    <source>
        <dbReference type="ARBA" id="ARBA00022801"/>
    </source>
</evidence>
<dbReference type="SUPFAM" id="SSF55811">
    <property type="entry name" value="Nudix"/>
    <property type="match status" value="1"/>
</dbReference>
<evidence type="ECO:0000313" key="4">
    <source>
        <dbReference type="EMBL" id="MBD1373396.1"/>
    </source>
</evidence>
<dbReference type="Pfam" id="PF00293">
    <property type="entry name" value="NUDIX"/>
    <property type="match status" value="1"/>
</dbReference>
<dbReference type="CDD" id="cd02883">
    <property type="entry name" value="NUDIX_Hydrolase"/>
    <property type="match status" value="1"/>
</dbReference>
<dbReference type="PROSITE" id="PS51462">
    <property type="entry name" value="NUDIX"/>
    <property type="match status" value="1"/>
</dbReference>
<name>A0A926RYD1_9BACL</name>
<protein>
    <submittedName>
        <fullName evidence="4">NUDIX hydrolase</fullName>
    </submittedName>
</protein>
<sequence>MPTKRANHLYIEKGTNTVQCITRDERQRLGGVDMYMYPNMNLNTTQLLVSDAQKDGIQKLVVGAVIRIDNRFLLLERVDTDFMAGLVELPSGTVDTSESLFSALEREVREETGLMLETIDQYLGSFDYVSGSNKNTRQFNFLIKTLAGDIRLEPTEHQAYHLIETSSKVFHTYNISEETIKVLNTALQHISLSSDY</sequence>
<dbReference type="PANTHER" id="PTHR43736:SF1">
    <property type="entry name" value="DIHYDRONEOPTERIN TRIPHOSPHATE DIPHOSPHATASE"/>
    <property type="match status" value="1"/>
</dbReference>
<dbReference type="AlphaFoldDB" id="A0A926RYD1"/>
<dbReference type="InterPro" id="IPR020084">
    <property type="entry name" value="NUDIX_hydrolase_CS"/>
</dbReference>
<proteinExistence type="inferred from homology"/>
<dbReference type="RefSeq" id="WP_191142491.1">
    <property type="nucleotide sequence ID" value="NZ_JACXAH010000024.1"/>
</dbReference>
<evidence type="ECO:0000313" key="5">
    <source>
        <dbReference type="Proteomes" id="UP000661691"/>
    </source>
</evidence>
<dbReference type="InterPro" id="IPR000086">
    <property type="entry name" value="NUDIX_hydrolase_dom"/>
</dbReference>
<comment type="similarity">
    <text evidence="1">Belongs to the Nudix hydrolase family.</text>
</comment>
<dbReference type="PROSITE" id="PS00893">
    <property type="entry name" value="NUDIX_BOX"/>
    <property type="match status" value="1"/>
</dbReference>
<organism evidence="4 5">
    <name type="scientific">Polycladospora coralii</name>
    <dbReference type="NCBI Taxonomy" id="2771432"/>
    <lineage>
        <taxon>Bacteria</taxon>
        <taxon>Bacillati</taxon>
        <taxon>Bacillota</taxon>
        <taxon>Bacilli</taxon>
        <taxon>Bacillales</taxon>
        <taxon>Thermoactinomycetaceae</taxon>
        <taxon>Polycladospora</taxon>
    </lineage>
</organism>
<keyword evidence="5" id="KW-1185">Reference proteome</keyword>
<feature type="domain" description="Nudix hydrolase" evidence="3">
    <location>
        <begin position="57"/>
        <end position="188"/>
    </location>
</feature>
<comment type="caution">
    <text evidence="4">The sequence shown here is derived from an EMBL/GenBank/DDBJ whole genome shotgun (WGS) entry which is preliminary data.</text>
</comment>
<evidence type="ECO:0000256" key="1">
    <source>
        <dbReference type="ARBA" id="ARBA00005582"/>
    </source>
</evidence>
<dbReference type="Gene3D" id="3.90.79.10">
    <property type="entry name" value="Nucleoside Triphosphate Pyrophosphohydrolase"/>
    <property type="match status" value="1"/>
</dbReference>